<gene>
    <name evidence="1" type="ORF">LJ655_10980</name>
</gene>
<dbReference type="Proteomes" id="UP001430614">
    <property type="component" value="Unassembled WGS sequence"/>
</dbReference>
<keyword evidence="2" id="KW-1185">Reference proteome</keyword>
<dbReference type="RefSeq" id="WP_230561268.1">
    <property type="nucleotide sequence ID" value="NZ_JAJITC010000005.1"/>
</dbReference>
<evidence type="ECO:0000313" key="1">
    <source>
        <dbReference type="EMBL" id="MCC8402410.1"/>
    </source>
</evidence>
<name>A0ABS8KCB5_9BURK</name>
<dbReference type="EMBL" id="JAJITC010000005">
    <property type="protein sequence ID" value="MCC8402410.1"/>
    <property type="molecule type" value="Genomic_DNA"/>
</dbReference>
<comment type="caution">
    <text evidence="1">The sequence shown here is derived from an EMBL/GenBank/DDBJ whole genome shotgun (WGS) entry which is preliminary data.</text>
</comment>
<organism evidence="1 2">
    <name type="scientific">Paraburkholderia translucens</name>
    <dbReference type="NCBI Taxonomy" id="2886945"/>
    <lineage>
        <taxon>Bacteria</taxon>
        <taxon>Pseudomonadati</taxon>
        <taxon>Pseudomonadota</taxon>
        <taxon>Betaproteobacteria</taxon>
        <taxon>Burkholderiales</taxon>
        <taxon>Burkholderiaceae</taxon>
        <taxon>Paraburkholderia</taxon>
    </lineage>
</organism>
<sequence>MQLFLDANGDSIKLVWRSDEGGRRSKPILLPKAFLLDRARKIRDELNNLNDYVQTTQLDESKDPGWVRYREILNRLTECGRWLSNAIFNFRDEHAQELLEALDALPHGAEVKIFCSDDQVTLPLGFVYANGAPVSEPTDAPATEAKRPSREDFAGFWLNRFKITMAIDGGPCGALVIDPASFKSLYALHKSELANAAAYLGDDRAHLDLLLTTIDFRKGYYDWPNAQRACGEAAGWDGVVFVFAHSNGDMLELDSTRIDSLQFAEMLHRNRDDAHTALIVLNCCLSATGGENCSLLGAVAERGFCGLIGTEAEILNTHAIRCGTRIMWGLCAEGLSLGDAFDHMQNDTDLFPLNLFYTCYADRRFRLATPFTHLKAA</sequence>
<reference evidence="1 2" key="1">
    <citation type="submission" date="2021-11" db="EMBL/GenBank/DDBJ databases">
        <authorList>
            <person name="Oh E.-T."/>
            <person name="Kim S.-B."/>
        </authorList>
    </citation>
    <scope>NUCLEOTIDE SEQUENCE [LARGE SCALE GENOMIC DNA]</scope>
    <source>
        <strain evidence="1 2">MMS20-SJTN17</strain>
    </source>
</reference>
<accession>A0ABS8KCB5</accession>
<protein>
    <recommendedName>
        <fullName evidence="3">CHAT domain-containing protein</fullName>
    </recommendedName>
</protein>
<proteinExistence type="predicted"/>
<evidence type="ECO:0008006" key="3">
    <source>
        <dbReference type="Google" id="ProtNLM"/>
    </source>
</evidence>
<evidence type="ECO:0000313" key="2">
    <source>
        <dbReference type="Proteomes" id="UP001430614"/>
    </source>
</evidence>